<dbReference type="GO" id="GO:0045296">
    <property type="term" value="F:cadherin binding"/>
    <property type="evidence" value="ECO:0007669"/>
    <property type="project" value="TreeGrafter"/>
</dbReference>
<comment type="subcellular location">
    <subcellularLocation>
        <location evidence="1">Membrane</location>
    </subcellularLocation>
</comment>
<feature type="domain" description="Cadherin" evidence="6">
    <location>
        <begin position="250"/>
        <end position="347"/>
    </location>
</feature>
<evidence type="ECO:0000256" key="5">
    <source>
        <dbReference type="PROSITE-ProRule" id="PRU00043"/>
    </source>
</evidence>
<dbReference type="PROSITE" id="PS00232">
    <property type="entry name" value="CADHERIN_1"/>
    <property type="match status" value="1"/>
</dbReference>
<dbReference type="Gene3D" id="2.60.40.60">
    <property type="entry name" value="Cadherins"/>
    <property type="match status" value="3"/>
</dbReference>
<evidence type="ECO:0000313" key="8">
    <source>
        <dbReference type="Proteomes" id="UP000479000"/>
    </source>
</evidence>
<proteinExistence type="predicted"/>
<dbReference type="InterPro" id="IPR015919">
    <property type="entry name" value="Cadherin-like_sf"/>
</dbReference>
<evidence type="ECO:0000313" key="7">
    <source>
        <dbReference type="EMBL" id="CAB0010036.1"/>
    </source>
</evidence>
<dbReference type="GO" id="GO:0016342">
    <property type="term" value="C:catenin complex"/>
    <property type="evidence" value="ECO:0007669"/>
    <property type="project" value="TreeGrafter"/>
</dbReference>
<dbReference type="AlphaFoldDB" id="A0A6H5GZ99"/>
<evidence type="ECO:0000256" key="2">
    <source>
        <dbReference type="ARBA" id="ARBA00022737"/>
    </source>
</evidence>
<evidence type="ECO:0000259" key="6">
    <source>
        <dbReference type="PROSITE" id="PS50268"/>
    </source>
</evidence>
<evidence type="ECO:0000256" key="4">
    <source>
        <dbReference type="ARBA" id="ARBA00023136"/>
    </source>
</evidence>
<dbReference type="InterPro" id="IPR020894">
    <property type="entry name" value="Cadherin_CS"/>
</dbReference>
<dbReference type="CDD" id="cd11304">
    <property type="entry name" value="Cadherin_repeat"/>
    <property type="match status" value="2"/>
</dbReference>
<dbReference type="FunFam" id="2.60.40.60:FF:000222">
    <property type="entry name" value="neural-cadherin isoform X3"/>
    <property type="match status" value="1"/>
</dbReference>
<protein>
    <recommendedName>
        <fullName evidence="6">Cadherin domain-containing protein</fullName>
    </recommendedName>
</protein>
<dbReference type="GO" id="GO:0007156">
    <property type="term" value="P:homophilic cell adhesion via plasma membrane adhesion molecules"/>
    <property type="evidence" value="ECO:0007669"/>
    <property type="project" value="InterPro"/>
</dbReference>
<reference evidence="7 8" key="1">
    <citation type="submission" date="2020-02" db="EMBL/GenBank/DDBJ databases">
        <authorList>
            <person name="Ferguson B K."/>
        </authorList>
    </citation>
    <scope>NUCLEOTIDE SEQUENCE [LARGE SCALE GENOMIC DNA]</scope>
</reference>
<sequence length="566" mass="63251">MSLVLFSMLKKTVPAEQFTKRTRDTWYPDVLVWYSVRTFFSVRIGSPLESVRMFSKRGFPSQNNCSPQIRIENSFRKCAKIVASDQRNFRHRCKVGRVGGRMAAAGRGCGGAGRAAPALEPPTISKAFAMLLAALVVLGPVRTEARRGTTVIPDDVRPGFTVRRMRPAPQHTAYTLADSPLSEYFAVLEDGLVMTTSDLRPLVDLPVNLGVLEDTPNTTSSHTLHMYVLRRDEMLRFLHYSDGEHVVAHILENLPAGTDVTMRPIRVDGTGTGGPVRFSIVGGNDHGAFTIHHNSTGAFLKSARLLDREHRQSYKLNVQAADAKGIDRINTHVLVDVIDENDNAPVFDKRSYRFSMGRTNGSEWTRFANLGSVRATDADGDRVAYRLDEKSGLVVIVPQTGELLLAGDPPPGSEYELSVHAHDLRSPSMTSKWPAKVFLEFNLVTAADDVDNELDGPKDVVRRDKRRVTRAVRPTKRIEFTEADGETEGRIVFQLEKETELETFKIRDENPWVTVEPNGAVRVKKKWDYEELGPEKTIDFWVTITNAGVRGESTILENRLFLQGLH</sequence>
<dbReference type="EMBL" id="CADCXU010022593">
    <property type="protein sequence ID" value="CAB0010036.1"/>
    <property type="molecule type" value="Genomic_DNA"/>
</dbReference>
<dbReference type="SUPFAM" id="SSF49313">
    <property type="entry name" value="Cadherin-like"/>
    <property type="match status" value="2"/>
</dbReference>
<dbReference type="GO" id="GO:0008013">
    <property type="term" value="F:beta-catenin binding"/>
    <property type="evidence" value="ECO:0007669"/>
    <property type="project" value="TreeGrafter"/>
</dbReference>
<dbReference type="Proteomes" id="UP000479000">
    <property type="component" value="Unassembled WGS sequence"/>
</dbReference>
<keyword evidence="2" id="KW-0677">Repeat</keyword>
<organism evidence="7 8">
    <name type="scientific">Nesidiocoris tenuis</name>
    <dbReference type="NCBI Taxonomy" id="355587"/>
    <lineage>
        <taxon>Eukaryota</taxon>
        <taxon>Metazoa</taxon>
        <taxon>Ecdysozoa</taxon>
        <taxon>Arthropoda</taxon>
        <taxon>Hexapoda</taxon>
        <taxon>Insecta</taxon>
        <taxon>Pterygota</taxon>
        <taxon>Neoptera</taxon>
        <taxon>Paraneoptera</taxon>
        <taxon>Hemiptera</taxon>
        <taxon>Heteroptera</taxon>
        <taxon>Panheteroptera</taxon>
        <taxon>Cimicomorpha</taxon>
        <taxon>Miridae</taxon>
        <taxon>Dicyphina</taxon>
        <taxon>Nesidiocoris</taxon>
    </lineage>
</organism>
<evidence type="ECO:0000256" key="3">
    <source>
        <dbReference type="ARBA" id="ARBA00022837"/>
    </source>
</evidence>
<dbReference type="PANTHER" id="PTHR24027:SF438">
    <property type="entry name" value="CADHERIN 23"/>
    <property type="match status" value="1"/>
</dbReference>
<keyword evidence="4" id="KW-0472">Membrane</keyword>
<dbReference type="InterPro" id="IPR039808">
    <property type="entry name" value="Cadherin"/>
</dbReference>
<gene>
    <name evidence="7" type="ORF">NTEN_LOCUS15101</name>
</gene>
<dbReference type="SMART" id="SM00112">
    <property type="entry name" value="CA"/>
    <property type="match status" value="2"/>
</dbReference>
<dbReference type="GO" id="GO:0005509">
    <property type="term" value="F:calcium ion binding"/>
    <property type="evidence" value="ECO:0007669"/>
    <property type="project" value="UniProtKB-UniRule"/>
</dbReference>
<dbReference type="Pfam" id="PF00028">
    <property type="entry name" value="Cadherin"/>
    <property type="match status" value="1"/>
</dbReference>
<name>A0A6H5GZ99_9HEMI</name>
<dbReference type="PROSITE" id="PS50268">
    <property type="entry name" value="CADHERIN_2"/>
    <property type="match status" value="1"/>
</dbReference>
<dbReference type="OrthoDB" id="6252479at2759"/>
<keyword evidence="8" id="KW-1185">Reference proteome</keyword>
<dbReference type="InterPro" id="IPR002126">
    <property type="entry name" value="Cadherin-like_dom"/>
</dbReference>
<keyword evidence="3 5" id="KW-0106">Calcium</keyword>
<evidence type="ECO:0000256" key="1">
    <source>
        <dbReference type="ARBA" id="ARBA00004370"/>
    </source>
</evidence>
<dbReference type="GO" id="GO:0016477">
    <property type="term" value="P:cell migration"/>
    <property type="evidence" value="ECO:0007669"/>
    <property type="project" value="TreeGrafter"/>
</dbReference>
<dbReference type="PANTHER" id="PTHR24027">
    <property type="entry name" value="CADHERIN-23"/>
    <property type="match status" value="1"/>
</dbReference>
<accession>A0A6H5GZ99</accession>